<dbReference type="Proteomes" id="UP000033047">
    <property type="component" value="Unassembled WGS sequence"/>
</dbReference>
<dbReference type="HOGENOM" id="CLU_1026168_0_0_10"/>
<evidence type="ECO:0000313" key="3">
    <source>
        <dbReference type="Proteomes" id="UP000033047"/>
    </source>
</evidence>
<accession>A0A0F5J9M6</accession>
<name>A0A0F5J9M6_9BACT</name>
<evidence type="ECO:0000313" key="2">
    <source>
        <dbReference type="EMBL" id="KKB54576.1"/>
    </source>
</evidence>
<evidence type="ECO:0000256" key="1">
    <source>
        <dbReference type="SAM" id="SignalP"/>
    </source>
</evidence>
<dbReference type="PROSITE" id="PS51257">
    <property type="entry name" value="PROKAR_LIPOPROTEIN"/>
    <property type="match status" value="1"/>
</dbReference>
<protein>
    <recommendedName>
        <fullName evidence="4">Fimbrillin family protein</fullName>
    </recommendedName>
</protein>
<keyword evidence="1" id="KW-0732">Signal</keyword>
<dbReference type="STRING" id="927665.HMPREF1535_02698"/>
<feature type="signal peptide" evidence="1">
    <location>
        <begin position="1"/>
        <end position="21"/>
    </location>
</feature>
<proteinExistence type="predicted"/>
<comment type="caution">
    <text evidence="2">The sequence shown here is derived from an EMBL/GenBank/DDBJ whole genome shotgun (WGS) entry which is preliminary data.</text>
</comment>
<reference evidence="2 3" key="1">
    <citation type="submission" date="2013-04" db="EMBL/GenBank/DDBJ databases">
        <title>The Genome Sequence of Parabacteroides goldsteinii DSM 19448.</title>
        <authorList>
            <consortium name="The Broad Institute Genomics Platform"/>
            <person name="Earl A."/>
            <person name="Ward D."/>
            <person name="Feldgarden M."/>
            <person name="Gevers D."/>
            <person name="Martens E."/>
            <person name="Sakamoto M."/>
            <person name="Benno Y."/>
            <person name="Song Y."/>
            <person name="Liu C."/>
            <person name="Lee J."/>
            <person name="Bolanos M."/>
            <person name="Vaisanen M.L."/>
            <person name="Finegold S.M."/>
            <person name="Walker B."/>
            <person name="Young S."/>
            <person name="Zeng Q."/>
            <person name="Gargeya S."/>
            <person name="Fitzgerald M."/>
            <person name="Haas B."/>
            <person name="Abouelleil A."/>
            <person name="Allen A.W."/>
            <person name="Alvarado L."/>
            <person name="Arachchi H.M."/>
            <person name="Berlin A.M."/>
            <person name="Chapman S.B."/>
            <person name="Gainer-Dewar J."/>
            <person name="Goldberg J."/>
            <person name="Griggs A."/>
            <person name="Gujja S."/>
            <person name="Hansen M."/>
            <person name="Howarth C."/>
            <person name="Imamovic A."/>
            <person name="Ireland A."/>
            <person name="Larimer J."/>
            <person name="McCowan C."/>
            <person name="Murphy C."/>
            <person name="Pearson M."/>
            <person name="Poon T.W."/>
            <person name="Priest M."/>
            <person name="Roberts A."/>
            <person name="Saif S."/>
            <person name="Shea T."/>
            <person name="Sisk P."/>
            <person name="Sykes S."/>
            <person name="Wortman J."/>
            <person name="Nusbaum C."/>
            <person name="Birren B."/>
        </authorList>
    </citation>
    <scope>NUCLEOTIDE SEQUENCE [LARGE SCALE GENOMIC DNA]</scope>
    <source>
        <strain evidence="2 3">DSM 19448</strain>
    </source>
</reference>
<dbReference type="RefSeq" id="WP_046146551.1">
    <property type="nucleotide sequence ID" value="NZ_KQ033913.1"/>
</dbReference>
<dbReference type="PATRIC" id="fig|927665.4.peg.2769"/>
<feature type="chain" id="PRO_5002488918" description="Fimbrillin family protein" evidence="1">
    <location>
        <begin position="22"/>
        <end position="276"/>
    </location>
</feature>
<dbReference type="EMBL" id="AQHV01000013">
    <property type="protein sequence ID" value="KKB54576.1"/>
    <property type="molecule type" value="Genomic_DNA"/>
</dbReference>
<gene>
    <name evidence="2" type="ORF">HMPREF1535_02698</name>
</gene>
<dbReference type="AlphaFoldDB" id="A0A0F5J9M6"/>
<evidence type="ECO:0008006" key="4">
    <source>
        <dbReference type="Google" id="ProtNLM"/>
    </source>
</evidence>
<sequence length="276" mass="28953">MKFYYLSIIILLTVSCSNELAEKPHAGGTPIGIGEISTRADGTPTWVWLQNDQLTATVNGLTAVYTRTGSGGWTCGNTGFTKEALGTVAANDIALTFGTQALITDQTSPESYRLADYMTGNGSLDFLTIDGTLSHRYTDLVIEITEGNGWTEGQFASTMADASELTVNVSNPAGRVSACHNAATFRAIIPPANLPKGTGVSLATLTLGSGSGTPASLKGQTATITYNNTNNEADLEGKRLTLTASLDISLDVTITVTGITIADFYYQPVGSTFTPD</sequence>
<organism evidence="2 3">
    <name type="scientific">Parabacteroides goldsteinii DSM 19448 = WAL 12034</name>
    <dbReference type="NCBI Taxonomy" id="927665"/>
    <lineage>
        <taxon>Bacteria</taxon>
        <taxon>Pseudomonadati</taxon>
        <taxon>Bacteroidota</taxon>
        <taxon>Bacteroidia</taxon>
        <taxon>Bacteroidales</taxon>
        <taxon>Tannerellaceae</taxon>
        <taxon>Parabacteroides</taxon>
    </lineage>
</organism>